<evidence type="ECO:0000256" key="1">
    <source>
        <dbReference type="ARBA" id="ARBA00001864"/>
    </source>
</evidence>
<feature type="binding site" evidence="5">
    <location>
        <begin position="58"/>
        <end position="60"/>
    </location>
    <ligand>
        <name>3-dehydroquinate</name>
        <dbReference type="ChEBI" id="CHEBI:32364"/>
    </ligand>
</feature>
<comment type="function">
    <text evidence="5">Involved in the third step of the chorismate pathway, which leads to the biosynthesis of aromatic amino acids. Catalyzes the cis-dehydration of 3-dehydroquinate (DHQ) and introduces the first double bond of the aromatic ring to yield 3-dehydroshikimate.</text>
</comment>
<comment type="pathway">
    <text evidence="5">Metabolic intermediate biosynthesis; chorismate biosynthesis; chorismate from D-erythrose 4-phosphate and phosphoenolpyruvate: step 3/7.</text>
</comment>
<comment type="subunit">
    <text evidence="5">Homodimer.</text>
</comment>
<feature type="active site" description="Schiff-base intermediate with substrate" evidence="5">
    <location>
        <position position="182"/>
    </location>
</feature>
<comment type="caution">
    <text evidence="6">The sequence shown here is derived from an EMBL/GenBank/DDBJ whole genome shotgun (WGS) entry which is preliminary data.</text>
</comment>
<dbReference type="GO" id="GO:0003855">
    <property type="term" value="F:3-dehydroquinate dehydratase activity"/>
    <property type="evidence" value="ECO:0007669"/>
    <property type="project" value="UniProtKB-UniRule"/>
</dbReference>
<evidence type="ECO:0000313" key="7">
    <source>
        <dbReference type="Proteomes" id="UP000234206"/>
    </source>
</evidence>
<dbReference type="GO" id="GO:0008652">
    <property type="term" value="P:amino acid biosynthetic process"/>
    <property type="evidence" value="ECO:0007669"/>
    <property type="project" value="UniProtKB-KW"/>
</dbReference>
<dbReference type="GO" id="GO:0009423">
    <property type="term" value="P:chorismate biosynthetic process"/>
    <property type="evidence" value="ECO:0007669"/>
    <property type="project" value="UniProtKB-UniRule"/>
</dbReference>
<evidence type="ECO:0000256" key="2">
    <source>
        <dbReference type="ARBA" id="ARBA00023141"/>
    </source>
</evidence>
<feature type="active site" description="Proton donor/acceptor" evidence="5">
    <location>
        <position position="155"/>
    </location>
</feature>
<reference evidence="6 7" key="1">
    <citation type="submission" date="2017-12" db="EMBL/GenBank/DDBJ databases">
        <title>Phylogenetic diversity of female urinary microbiome.</title>
        <authorList>
            <person name="Thomas-White K."/>
            <person name="Wolfe A.J."/>
        </authorList>
    </citation>
    <scope>NUCLEOTIDE SEQUENCE [LARGE SCALE GENOMIC DNA]</scope>
    <source>
        <strain evidence="6 7">UMB1298</strain>
    </source>
</reference>
<keyword evidence="4 5" id="KW-0704">Schiff base</keyword>
<feature type="binding site" evidence="5">
    <location>
        <position position="246"/>
    </location>
    <ligand>
        <name>3-dehydroquinate</name>
        <dbReference type="ChEBI" id="CHEBI:32364"/>
    </ligand>
</feature>
<dbReference type="EMBL" id="PKIZ01000003">
    <property type="protein sequence ID" value="PKZ42387.1"/>
    <property type="molecule type" value="Genomic_DNA"/>
</dbReference>
<keyword evidence="3 5" id="KW-0456">Lyase</keyword>
<evidence type="ECO:0000256" key="4">
    <source>
        <dbReference type="ARBA" id="ARBA00023270"/>
    </source>
</evidence>
<dbReference type="InterPro" id="IPR013785">
    <property type="entry name" value="Aldolase_TIM"/>
</dbReference>
<sequence length="269" mass="27178">MSSADRATETAPVPRVRVGARSFGPGAPAVAVPVMGSTPEEVLASAARACSGPADLVEWRVDHLAAPVADLLTDLPDLLARLVEALDGVPLLVTYRTAGQGGEGHATPQEYLALVERLADLPGVDLVDVELDHPQRDAALAALRAAGVPRLVSHHDWSGQAPEAELEQQVADLRATGADAVKLATTPADTPAALELLAVLDRVSTSGVPVAMLGMGAAGQVTRLVGPACGGFLTFAHAGAASAPGQLDVHLVAATVEGLCGPGGEPPAP</sequence>
<accession>A0A2I1PCN2</accession>
<feature type="binding site" evidence="5">
    <location>
        <position position="223"/>
    </location>
    <ligand>
        <name>3-dehydroquinate</name>
        <dbReference type="ChEBI" id="CHEBI:32364"/>
    </ligand>
</feature>
<dbReference type="Gene3D" id="3.20.20.70">
    <property type="entry name" value="Aldolase class I"/>
    <property type="match status" value="1"/>
</dbReference>
<dbReference type="PANTHER" id="PTHR43699:SF1">
    <property type="entry name" value="3-DEHYDROQUINATE DEHYDRATASE"/>
    <property type="match status" value="1"/>
</dbReference>
<dbReference type="InterPro" id="IPR050146">
    <property type="entry name" value="Type-I_3-dehydroquinase"/>
</dbReference>
<dbReference type="CDD" id="cd00502">
    <property type="entry name" value="DHQase_I"/>
    <property type="match status" value="1"/>
</dbReference>
<dbReference type="FunFam" id="3.20.20.70:FF:000047">
    <property type="entry name" value="3-dehydroquinate dehydratase"/>
    <property type="match status" value="1"/>
</dbReference>
<dbReference type="UniPathway" id="UPA00053">
    <property type="reaction ID" value="UER00086"/>
</dbReference>
<dbReference type="SUPFAM" id="SSF51569">
    <property type="entry name" value="Aldolase"/>
    <property type="match status" value="1"/>
</dbReference>
<comment type="caution">
    <text evidence="5">Lacks conserved residue(s) required for the propagation of feature annotation.</text>
</comment>
<name>A0A2I1PCN2_9MICO</name>
<dbReference type="EC" id="4.2.1.10" evidence="5"/>
<evidence type="ECO:0000313" key="6">
    <source>
        <dbReference type="EMBL" id="PKZ42387.1"/>
    </source>
</evidence>
<gene>
    <name evidence="5 6" type="primary">aroD</name>
    <name evidence="6" type="ORF">CYJ76_02170</name>
</gene>
<dbReference type="Pfam" id="PF01487">
    <property type="entry name" value="DHquinase_I"/>
    <property type="match status" value="1"/>
</dbReference>
<dbReference type="OrthoDB" id="9813659at2"/>
<dbReference type="Proteomes" id="UP000234206">
    <property type="component" value="Unassembled WGS sequence"/>
</dbReference>
<feature type="binding site" evidence="5">
    <location>
        <position position="96"/>
    </location>
    <ligand>
        <name>3-dehydroquinate</name>
        <dbReference type="ChEBI" id="CHEBI:32364"/>
    </ligand>
</feature>
<evidence type="ECO:0000256" key="5">
    <source>
        <dbReference type="HAMAP-Rule" id="MF_00214"/>
    </source>
</evidence>
<protein>
    <recommendedName>
        <fullName evidence="5">3-dehydroquinate dehydratase</fullName>
        <shortName evidence="5">3-dehydroquinase</shortName>
        <ecNumber evidence="5">4.2.1.10</ecNumber>
    </recommendedName>
    <alternativeName>
        <fullName evidence="5">Type I DHQase</fullName>
    </alternativeName>
    <alternativeName>
        <fullName evidence="5">Type I dehydroquinase</fullName>
        <shortName evidence="5">DHQ1</shortName>
    </alternativeName>
</protein>
<dbReference type="NCBIfam" id="TIGR01093">
    <property type="entry name" value="aroD"/>
    <property type="match status" value="1"/>
</dbReference>
<dbReference type="GO" id="GO:0046279">
    <property type="term" value="P:3,4-dihydroxybenzoate biosynthetic process"/>
    <property type="evidence" value="ECO:0007669"/>
    <property type="project" value="TreeGrafter"/>
</dbReference>
<proteinExistence type="inferred from homology"/>
<dbReference type="RefSeq" id="WP_101849122.1">
    <property type="nucleotide sequence ID" value="NZ_PKIZ01000003.1"/>
</dbReference>
<keyword evidence="2 5" id="KW-0057">Aromatic amino acid biosynthesis</keyword>
<keyword evidence="5" id="KW-0028">Amino-acid biosynthesis</keyword>
<feature type="binding site" evidence="5">
    <location>
        <position position="242"/>
    </location>
    <ligand>
        <name>3-dehydroquinate</name>
        <dbReference type="ChEBI" id="CHEBI:32364"/>
    </ligand>
</feature>
<dbReference type="GO" id="GO:0009073">
    <property type="term" value="P:aromatic amino acid family biosynthetic process"/>
    <property type="evidence" value="ECO:0007669"/>
    <property type="project" value="UniProtKB-KW"/>
</dbReference>
<keyword evidence="7" id="KW-1185">Reference proteome</keyword>
<dbReference type="HAMAP" id="MF_00214">
    <property type="entry name" value="AroD"/>
    <property type="match status" value="1"/>
</dbReference>
<comment type="similarity">
    <text evidence="5">Belongs to the type-I 3-dehydroquinase family.</text>
</comment>
<dbReference type="AlphaFoldDB" id="A0A2I1PCN2"/>
<organism evidence="6 7">
    <name type="scientific">Kytococcus schroeteri</name>
    <dbReference type="NCBI Taxonomy" id="138300"/>
    <lineage>
        <taxon>Bacteria</taxon>
        <taxon>Bacillati</taxon>
        <taxon>Actinomycetota</taxon>
        <taxon>Actinomycetes</taxon>
        <taxon>Micrococcales</taxon>
        <taxon>Kytococcaceae</taxon>
        <taxon>Kytococcus</taxon>
    </lineage>
</organism>
<evidence type="ECO:0000256" key="3">
    <source>
        <dbReference type="ARBA" id="ARBA00023239"/>
    </source>
</evidence>
<dbReference type="InterPro" id="IPR001381">
    <property type="entry name" value="DHquinase_I"/>
</dbReference>
<dbReference type="PANTHER" id="PTHR43699">
    <property type="entry name" value="3-DEHYDROQUINATE DEHYDRATASE"/>
    <property type="match status" value="1"/>
</dbReference>
<comment type="catalytic activity">
    <reaction evidence="1 5">
        <text>3-dehydroquinate = 3-dehydroshikimate + H2O</text>
        <dbReference type="Rhea" id="RHEA:21096"/>
        <dbReference type="ChEBI" id="CHEBI:15377"/>
        <dbReference type="ChEBI" id="CHEBI:16630"/>
        <dbReference type="ChEBI" id="CHEBI:32364"/>
        <dbReference type="EC" id="4.2.1.10"/>
    </reaction>
</comment>